<gene>
    <name evidence="1" type="ORF">BGZ99_007550</name>
</gene>
<protein>
    <submittedName>
        <fullName evidence="1">Uncharacterized protein</fullName>
    </submittedName>
</protein>
<accession>A0A9P6UYD6</accession>
<keyword evidence="2" id="KW-1185">Reference proteome</keyword>
<dbReference type="Pfam" id="PF23579">
    <property type="entry name" value="ARM_TBCD"/>
    <property type="match status" value="1"/>
</dbReference>
<sequence>MSEERGEVGFDLEAVLDSIPKDDNSPIFKSSSHFIHATEVIAQLKTLANYRLVGPSELDPRQLWQIRLGLSGMIGKYQYESHLLDPHLEDMISILIKPMRKVVHDITVGDFKGQPMNEIGTEIFYMIYFISNTRGYKTVGEL</sequence>
<dbReference type="AlphaFoldDB" id="A0A9P6UYD6"/>
<proteinExistence type="predicted"/>
<reference evidence="1" key="1">
    <citation type="journal article" date="2020" name="Fungal Divers.">
        <title>Resolving the Mortierellaceae phylogeny through synthesis of multi-gene phylogenetics and phylogenomics.</title>
        <authorList>
            <person name="Vandepol N."/>
            <person name="Liber J."/>
            <person name="Desiro A."/>
            <person name="Na H."/>
            <person name="Kennedy M."/>
            <person name="Barry K."/>
            <person name="Grigoriev I.V."/>
            <person name="Miller A.N."/>
            <person name="O'Donnell K."/>
            <person name="Stajich J.E."/>
            <person name="Bonito G."/>
        </authorList>
    </citation>
    <scope>NUCLEOTIDE SEQUENCE</scope>
    <source>
        <strain evidence="1">REB-010B</strain>
    </source>
</reference>
<evidence type="ECO:0000313" key="2">
    <source>
        <dbReference type="Proteomes" id="UP000738325"/>
    </source>
</evidence>
<dbReference type="EMBL" id="JAAAIP010000055">
    <property type="protein sequence ID" value="KAG0327466.1"/>
    <property type="molecule type" value="Genomic_DNA"/>
</dbReference>
<name>A0A9P6UYD6_9FUNG</name>
<dbReference type="OrthoDB" id="1735853at2759"/>
<comment type="caution">
    <text evidence="1">The sequence shown here is derived from an EMBL/GenBank/DDBJ whole genome shotgun (WGS) entry which is preliminary data.</text>
</comment>
<dbReference type="Proteomes" id="UP000738325">
    <property type="component" value="Unassembled WGS sequence"/>
</dbReference>
<organism evidence="1 2">
    <name type="scientific">Dissophora globulifera</name>
    <dbReference type="NCBI Taxonomy" id="979702"/>
    <lineage>
        <taxon>Eukaryota</taxon>
        <taxon>Fungi</taxon>
        <taxon>Fungi incertae sedis</taxon>
        <taxon>Mucoromycota</taxon>
        <taxon>Mortierellomycotina</taxon>
        <taxon>Mortierellomycetes</taxon>
        <taxon>Mortierellales</taxon>
        <taxon>Mortierellaceae</taxon>
        <taxon>Dissophora</taxon>
    </lineage>
</organism>
<evidence type="ECO:0000313" key="1">
    <source>
        <dbReference type="EMBL" id="KAG0327466.1"/>
    </source>
</evidence>